<proteinExistence type="predicted"/>
<gene>
    <name evidence="2" type="ORF">ECRASSUSDP1_LOCUS7117</name>
</gene>
<dbReference type="EMBL" id="CAMPGE010006921">
    <property type="protein sequence ID" value="CAI2365836.1"/>
    <property type="molecule type" value="Genomic_DNA"/>
</dbReference>
<feature type="compositionally biased region" description="Basic and acidic residues" evidence="1">
    <location>
        <begin position="150"/>
        <end position="165"/>
    </location>
</feature>
<dbReference type="AlphaFoldDB" id="A0AAD1XBK3"/>
<feature type="region of interest" description="Disordered" evidence="1">
    <location>
        <begin position="142"/>
        <end position="165"/>
    </location>
</feature>
<sequence>MKHRYGKSWYSGPRDNSQYFSKKASNSFYSSKSFYVQKGASSGAYKQKHYHKSGSSSIKSVKELFDLLLKENSQDKLIHRSSSEKLSGKLDCFHSDREEALLEEHISEPISLSLFNDSDLESMSGHQKAPLNFTESFCSDAADATGEAESPSRPDEHGASVSDREECVMLTKTMSREVEYCESAEESEFKDQDSKDEVCILNAKLDKVMNKQRRKDSNNKENKIGKSNIINLINECSAEQEKSFDSATGYKTKNSLPLFDTFGCA</sequence>
<organism evidence="2 3">
    <name type="scientific">Euplotes crassus</name>
    <dbReference type="NCBI Taxonomy" id="5936"/>
    <lineage>
        <taxon>Eukaryota</taxon>
        <taxon>Sar</taxon>
        <taxon>Alveolata</taxon>
        <taxon>Ciliophora</taxon>
        <taxon>Intramacronucleata</taxon>
        <taxon>Spirotrichea</taxon>
        <taxon>Hypotrichia</taxon>
        <taxon>Euplotida</taxon>
        <taxon>Euplotidae</taxon>
        <taxon>Moneuplotes</taxon>
    </lineage>
</organism>
<evidence type="ECO:0000313" key="2">
    <source>
        <dbReference type="EMBL" id="CAI2365836.1"/>
    </source>
</evidence>
<evidence type="ECO:0000256" key="1">
    <source>
        <dbReference type="SAM" id="MobiDB-lite"/>
    </source>
</evidence>
<reference evidence="2" key="1">
    <citation type="submission" date="2023-07" db="EMBL/GenBank/DDBJ databases">
        <authorList>
            <consortium name="AG Swart"/>
            <person name="Singh M."/>
            <person name="Singh A."/>
            <person name="Seah K."/>
            <person name="Emmerich C."/>
        </authorList>
    </citation>
    <scope>NUCLEOTIDE SEQUENCE</scope>
    <source>
        <strain evidence="2">DP1</strain>
    </source>
</reference>
<accession>A0AAD1XBK3</accession>
<keyword evidence="3" id="KW-1185">Reference proteome</keyword>
<comment type="caution">
    <text evidence="2">The sequence shown here is derived from an EMBL/GenBank/DDBJ whole genome shotgun (WGS) entry which is preliminary data.</text>
</comment>
<protein>
    <submittedName>
        <fullName evidence="2">Uncharacterized protein</fullName>
    </submittedName>
</protein>
<evidence type="ECO:0000313" key="3">
    <source>
        <dbReference type="Proteomes" id="UP001295684"/>
    </source>
</evidence>
<name>A0AAD1XBK3_EUPCR</name>
<dbReference type="Proteomes" id="UP001295684">
    <property type="component" value="Unassembled WGS sequence"/>
</dbReference>